<evidence type="ECO:0008006" key="5">
    <source>
        <dbReference type="Google" id="ProtNLM"/>
    </source>
</evidence>
<dbReference type="InterPro" id="IPR031974">
    <property type="entry name" value="PDCD7"/>
</dbReference>
<proteinExistence type="predicted"/>
<feature type="compositionally biased region" description="Basic and acidic residues" evidence="2">
    <location>
        <begin position="72"/>
        <end position="83"/>
    </location>
</feature>
<name>A0A8J6BHS2_ELECQ</name>
<dbReference type="OrthoDB" id="2289628at2759"/>
<dbReference type="EMBL" id="WNTK01005832">
    <property type="protein sequence ID" value="KAG9463820.1"/>
    <property type="molecule type" value="Genomic_DNA"/>
</dbReference>
<sequence>MERRPRPSVNGMRDRPRYDNSSAQGPPGFRHEAPQYPPSRPPPGEVPPRVYHPDGGPWEGRPPYNAGPYGRSEQRDSRLDEPQQHGGRRPGMPPRGPVLQEILSRPSLPHMHRAEELYGSGGLQAPIMPDDGSTPNILQRWAPEPPQGVMPYSAPREGTQESFTQGRPQFGPHEAPQGMMPPLDGTQQLPTLGRPQQRASEPPQGVMPYNTPQDGNRAQTSGRPYNRATEPPQDVMSYDAPRDSYQQAPTSGRPLPHNRAPDPLQGVIPYDAPRDGPPQALIPGRPQPVISTYAHENVSGNRRESQDGIHRPTRHKDVYRSGERHDHRGEPENLLDERQDPMYTESPLSMGEHSDRYYRGGPSRFRDSDPTPYLYPSSHFSGGPPTGFQHERSNLQLAYQNKEAQPGASRAGMYNVNPPPVPDTLHYRAPSPGIQQYSMQPTQDPPQQGHYPLPQIQGHLPSSSYAFHPPVGTFFSGSLEEGDLEVPRLYGSHPPHLPQDRRQGPDPLTSSGMVAESHLEHDVLFPQHEVLDGRMDPNLLLQHGSPFVSQPTPHMEDSFLHLDTPTDLEKVGSVDKEYFVQWLNGFLSHPRKKPPTKPETVEGYSVAEARELIYGALRLVTQLESLCQTLESRDKKGEPWTKDYEKAADIQEDLEGRLKKLERPGYIQGVKRKLERLRKKRLRSQRRRQAGEEEKVAAERSAEKEASIDLWRMQCIQQVEEKKRERELKAAADQVLGEVRKKKNDVKKMLDVLKSLEKLRKLRKEAAGRKGVCPPPSSDVTFTNHINRLRTMVHKRSALYDAEEKTLRVILEGEQEEERQRDNDKRLKKLKEKMLQKQRELDDSLFGDTEPLPSLHPLQPFRQYYLQAEHSVVSLVQIRHEWDQFLVPPDHPDGSSIPRGWVVPAPPSNETWATALNQLD</sequence>
<feature type="region of interest" description="Disordered" evidence="2">
    <location>
        <begin position="490"/>
        <end position="509"/>
    </location>
</feature>
<accession>A0A8J6BHS2</accession>
<feature type="compositionally biased region" description="Polar residues" evidence="2">
    <location>
        <begin position="210"/>
        <end position="223"/>
    </location>
</feature>
<dbReference type="Pfam" id="PF16021">
    <property type="entry name" value="PDCD7"/>
    <property type="match status" value="1"/>
</dbReference>
<reference evidence="3" key="1">
    <citation type="thesis" date="2020" institute="ProQuest LLC" country="789 East Eisenhower Parkway, Ann Arbor, MI, USA">
        <title>Comparative Genomics and Chromosome Evolution.</title>
        <authorList>
            <person name="Mudd A.B."/>
        </authorList>
    </citation>
    <scope>NUCLEOTIDE SEQUENCE</scope>
    <source>
        <strain evidence="3">HN-11 Male</strain>
        <tissue evidence="3">Kidney and liver</tissue>
    </source>
</reference>
<keyword evidence="4" id="KW-1185">Reference proteome</keyword>
<feature type="compositionally biased region" description="Polar residues" evidence="2">
    <location>
        <begin position="433"/>
        <end position="446"/>
    </location>
</feature>
<dbReference type="GO" id="GO:0005689">
    <property type="term" value="C:U12-type spliceosomal complex"/>
    <property type="evidence" value="ECO:0007669"/>
    <property type="project" value="TreeGrafter"/>
</dbReference>
<feature type="region of interest" description="Disordered" evidence="2">
    <location>
        <begin position="1"/>
        <end position="106"/>
    </location>
</feature>
<evidence type="ECO:0000256" key="1">
    <source>
        <dbReference type="SAM" id="Coils"/>
    </source>
</evidence>
<feature type="compositionally biased region" description="Polar residues" evidence="2">
    <location>
        <begin position="394"/>
        <end position="403"/>
    </location>
</feature>
<dbReference type="Proteomes" id="UP000770717">
    <property type="component" value="Unassembled WGS sequence"/>
</dbReference>
<feature type="region of interest" description="Disordered" evidence="2">
    <location>
        <begin position="121"/>
        <end position="449"/>
    </location>
</feature>
<gene>
    <name evidence="3" type="ORF">GDO78_021019</name>
</gene>
<dbReference type="InterPro" id="IPR052831">
    <property type="entry name" value="Apoptosis_promoter"/>
</dbReference>
<keyword evidence="1" id="KW-0175">Coiled coil</keyword>
<protein>
    <recommendedName>
        <fullName evidence="5">Programmed cell death 7</fullName>
    </recommendedName>
</protein>
<dbReference type="AlphaFoldDB" id="A0A8J6BHS2"/>
<organism evidence="3 4">
    <name type="scientific">Eleutherodactylus coqui</name>
    <name type="common">Puerto Rican coqui</name>
    <dbReference type="NCBI Taxonomy" id="57060"/>
    <lineage>
        <taxon>Eukaryota</taxon>
        <taxon>Metazoa</taxon>
        <taxon>Chordata</taxon>
        <taxon>Craniata</taxon>
        <taxon>Vertebrata</taxon>
        <taxon>Euteleostomi</taxon>
        <taxon>Amphibia</taxon>
        <taxon>Batrachia</taxon>
        <taxon>Anura</taxon>
        <taxon>Neobatrachia</taxon>
        <taxon>Hyloidea</taxon>
        <taxon>Eleutherodactylidae</taxon>
        <taxon>Eleutherodactylinae</taxon>
        <taxon>Eleutherodactylus</taxon>
        <taxon>Eleutherodactylus</taxon>
    </lineage>
</organism>
<feature type="coiled-coil region" evidence="1">
    <location>
        <begin position="667"/>
        <end position="694"/>
    </location>
</feature>
<dbReference type="PANTHER" id="PTHR48190">
    <property type="entry name" value="PROGRAMMED CELL DEATH PROTEIN 7"/>
    <property type="match status" value="1"/>
</dbReference>
<evidence type="ECO:0000256" key="2">
    <source>
        <dbReference type="SAM" id="MobiDB-lite"/>
    </source>
</evidence>
<dbReference type="PANTHER" id="PTHR48190:SF2">
    <property type="entry name" value="PROGRAMMED CELL DEATH PROTEIN 7"/>
    <property type="match status" value="1"/>
</dbReference>
<comment type="caution">
    <text evidence="3">The sequence shown here is derived from an EMBL/GenBank/DDBJ whole genome shotgun (WGS) entry which is preliminary data.</text>
</comment>
<evidence type="ECO:0000313" key="4">
    <source>
        <dbReference type="Proteomes" id="UP000770717"/>
    </source>
</evidence>
<feature type="compositionally biased region" description="Pro residues" evidence="2">
    <location>
        <begin position="35"/>
        <end position="46"/>
    </location>
</feature>
<evidence type="ECO:0000313" key="3">
    <source>
        <dbReference type="EMBL" id="KAG9463820.1"/>
    </source>
</evidence>
<feature type="compositionally biased region" description="Basic and acidic residues" evidence="2">
    <location>
        <begin position="352"/>
        <end position="369"/>
    </location>
</feature>
<feature type="compositionally biased region" description="Basic and acidic residues" evidence="2">
    <location>
        <begin position="301"/>
        <end position="340"/>
    </location>
</feature>